<dbReference type="EMBL" id="JADIMG010000073">
    <property type="protein sequence ID" value="MBO8460204.1"/>
    <property type="molecule type" value="Genomic_DNA"/>
</dbReference>
<dbReference type="Proteomes" id="UP000823641">
    <property type="component" value="Unassembled WGS sequence"/>
</dbReference>
<evidence type="ECO:0000313" key="1">
    <source>
        <dbReference type="EMBL" id="MBO8460204.1"/>
    </source>
</evidence>
<reference evidence="1" key="1">
    <citation type="submission" date="2020-10" db="EMBL/GenBank/DDBJ databases">
        <authorList>
            <person name="Gilroy R."/>
        </authorList>
    </citation>
    <scope>NUCLEOTIDE SEQUENCE</scope>
    <source>
        <strain evidence="1">G3-3990</strain>
    </source>
</reference>
<protein>
    <submittedName>
        <fullName evidence="1">Uncharacterized protein</fullName>
    </submittedName>
</protein>
<evidence type="ECO:0000313" key="2">
    <source>
        <dbReference type="Proteomes" id="UP000823641"/>
    </source>
</evidence>
<sequence length="1719" mass="191995">MFLSYVVQAQEMYKVVPLNNLQEGDRVILSVKRTDGFMYPLTNGELRFGKEGTELPYGESSVWWIVERNGSYLRFKNLATNSYLAVEEWEEDKGWGRKRRKGTLLHKANGTATEWELISLSGSLGISLRNKKRGNDDIGPVLGDVGSPIYYDITPAVPSNGTLFSLTNSINASHTNRTPFVGIILLPNSPNRFQHYVGHTETSLDARGLQKVHEFHQDVYLAPNEQIRLVSPNYRSFYHYARWFDYGNESGDNTDGQLLYPEFVFDQIPSTVEIEEYTIGGTVIFNKQEPAENSYTTYPLYTMQGEQARQVALEQSLYMNYVRGTIKMDGVEYSTLKEPTLSQRMVFNIRPAKEMADRLSICVGNDNYLEEYNLIAPVGRTIYIGPQYEFNGGKFPNYYVLHNGTLVNLKSGTWRWYREGSQQAMDIANNRFVKAVSNTSTTTYTLRCTYGGTTYNVARFVVQFVPADQVGPYEGLGEGQLVGLDLLTEEHFNFTQPGSSVVSYYNYPFAAEESTYGFHYHDLQEDGLRADKASTTWGVAKGPYWSEYAFINSTATIELDFLHSIANRDGVSLGYFLYVDGSETPGNVFRLSIPATLCPGGTMYFSAYVASLNNGSSAAAPNLDFIVLGYDTDGNEHVLTTYTTGEFGNGSAGSGNEAGKWLHVLFPVTIEGGVEYTNFALRITNKGKNSTGNDFAIDDIEIYASKPALMVSQASIGIDECYETEGDEIWTFLRVDYLAAQLGGNNLYYQWTNTNDFSVLPMEYYGESEDNNYGAIVLPQKDEDFTNGVYPTFASITEFDTYVKQSSLYNAIGYIKEKNAEGTDQYMLYIATKGYLSPGYLYTAYISTDPNNLQTATCGWSSDLRIVGKAYVEMNDGIILPADPYKVEGNRIHYLKVKMQTTEGGLQVYTPKAAWLWGDEALVNQNQSIYGGTYDEVCAAIQAVINNDPGKTQEQEDMVDKLVNVEHLLTLNVDSLEVYVMANDVDRQLAYTAFPMKNTISQGVRVCLEPLTVLLSPFAFAPVTRVGYTIPSGLELPNLVSATPRVVRVNPSRRKEGHIDIPFVFDGDVTCSVEVRPLDAEADGITANFDMEPLSSKMVALNGISGLTVGKDYLFEVVSQSMDITDQYSYFILRILPDEVKWNSTRLSGDQWNKDAYWEPAFVPTSDMNVILPSGAYTIPQPVSEDKQKEKLEEGAQPYITYDIYYEPYSCKNIYIPENTTLLNQELLRISGQAYVDITVPTNTWTLISTPITGVVSGDFWIPAEGNSQDAFDIRTINQETGTRAEDRLNNQVWQSIYNGESIIYGDYNRVVTSSEWSTPTNALNAPYEPGSGLALWAMSDNATQTFRMPKSDTEYKFYYDYSEKWTDNQMVSIDRSTSGRFAYATASSSYTLRNNSASKTFLFGNPTMAYIDLKKFAEENNLPGGFIELVPGESTTLELSQTVDGLSNTGRSLDYLPPYRAVLFEAADTEGTELEVVVTADMLGHAPTTGQSMSVKRMRTDNNESLMYISASTVDYVSRALVAERAGASDWVVKGEDAELLLLDGYKTPFGIYTLCEDKSLVINQMNGAEEIPLCLYVQPESSLVDYVELTFNGSADFLSQWQLYDVATDFSVDLYDGCSLQAEMPVNGGIRYLLKRKSQEGGSSPTTELFQVWNENGQLLLSAPKGLDRLFLTDMAGRVILEKKGMDDMLQINLQSGVYLIYGSLGDVVYTKPIIVR</sequence>
<proteinExistence type="predicted"/>
<name>A0A9D9N4Q2_9BACT</name>
<accession>A0A9D9N4Q2</accession>
<gene>
    <name evidence="1" type="ORF">IAA73_07735</name>
</gene>
<organism evidence="1 2">
    <name type="scientific">Candidatus Gallipaludibacter merdavium</name>
    <dbReference type="NCBI Taxonomy" id="2840839"/>
    <lineage>
        <taxon>Bacteria</taxon>
        <taxon>Pseudomonadati</taxon>
        <taxon>Bacteroidota</taxon>
        <taxon>Bacteroidia</taxon>
        <taxon>Bacteroidales</taxon>
        <taxon>Candidatus Gallipaludibacter</taxon>
    </lineage>
</organism>
<reference evidence="1" key="2">
    <citation type="journal article" date="2021" name="PeerJ">
        <title>Extensive microbial diversity within the chicken gut microbiome revealed by metagenomics and culture.</title>
        <authorList>
            <person name="Gilroy R."/>
            <person name="Ravi A."/>
            <person name="Getino M."/>
            <person name="Pursley I."/>
            <person name="Horton D.L."/>
            <person name="Alikhan N.F."/>
            <person name="Baker D."/>
            <person name="Gharbi K."/>
            <person name="Hall N."/>
            <person name="Watson M."/>
            <person name="Adriaenssens E.M."/>
            <person name="Foster-Nyarko E."/>
            <person name="Jarju S."/>
            <person name="Secka A."/>
            <person name="Antonio M."/>
            <person name="Oren A."/>
            <person name="Chaudhuri R.R."/>
            <person name="La Ragione R."/>
            <person name="Hildebrand F."/>
            <person name="Pallen M.J."/>
        </authorList>
    </citation>
    <scope>NUCLEOTIDE SEQUENCE</scope>
    <source>
        <strain evidence="1">G3-3990</strain>
    </source>
</reference>
<dbReference type="CDD" id="cd23432">
    <property type="entry name" value="beta-trefoil_Ricin_EndoBetaGal-like"/>
    <property type="match status" value="1"/>
</dbReference>
<comment type="caution">
    <text evidence="1">The sequence shown here is derived from an EMBL/GenBank/DDBJ whole genome shotgun (WGS) entry which is preliminary data.</text>
</comment>
<dbReference type="Gene3D" id="2.60.120.260">
    <property type="entry name" value="Galactose-binding domain-like"/>
    <property type="match status" value="1"/>
</dbReference>